<comment type="caution">
    <text evidence="4">The sequence shown here is derived from an EMBL/GenBank/DDBJ whole genome shotgun (WGS) entry which is preliminary data.</text>
</comment>
<organism evidence="4 5">
    <name type="scientific">Conoideocrella luteorostrata</name>
    <dbReference type="NCBI Taxonomy" id="1105319"/>
    <lineage>
        <taxon>Eukaryota</taxon>
        <taxon>Fungi</taxon>
        <taxon>Dikarya</taxon>
        <taxon>Ascomycota</taxon>
        <taxon>Pezizomycotina</taxon>
        <taxon>Sordariomycetes</taxon>
        <taxon>Hypocreomycetidae</taxon>
        <taxon>Hypocreales</taxon>
        <taxon>Clavicipitaceae</taxon>
        <taxon>Conoideocrella</taxon>
    </lineage>
</organism>
<dbReference type="AlphaFoldDB" id="A0AAJ0CRZ3"/>
<feature type="compositionally biased region" description="Basic and acidic residues" evidence="1">
    <location>
        <begin position="782"/>
        <end position="795"/>
    </location>
</feature>
<name>A0AAJ0CRZ3_9HYPO</name>
<feature type="region of interest" description="Disordered" evidence="1">
    <location>
        <begin position="729"/>
        <end position="825"/>
    </location>
</feature>
<evidence type="ECO:0000313" key="5">
    <source>
        <dbReference type="Proteomes" id="UP001251528"/>
    </source>
</evidence>
<feature type="compositionally biased region" description="Polar residues" evidence="1">
    <location>
        <begin position="557"/>
        <end position="567"/>
    </location>
</feature>
<evidence type="ECO:0000313" key="4">
    <source>
        <dbReference type="EMBL" id="KAK2603696.1"/>
    </source>
</evidence>
<feature type="compositionally biased region" description="Low complexity" evidence="1">
    <location>
        <begin position="423"/>
        <end position="440"/>
    </location>
</feature>
<dbReference type="Gene3D" id="2.60.40.10">
    <property type="entry name" value="Immunoglobulins"/>
    <property type="match status" value="3"/>
</dbReference>
<feature type="region of interest" description="Disordered" evidence="1">
    <location>
        <begin position="588"/>
        <end position="640"/>
    </location>
</feature>
<feature type="region of interest" description="Disordered" evidence="1">
    <location>
        <begin position="423"/>
        <end position="451"/>
    </location>
</feature>
<keyword evidence="2" id="KW-0472">Membrane</keyword>
<feature type="region of interest" description="Disordered" evidence="1">
    <location>
        <begin position="543"/>
        <end position="570"/>
    </location>
</feature>
<dbReference type="SUPFAM" id="SSF49313">
    <property type="entry name" value="Cadherin-like"/>
    <property type="match status" value="3"/>
</dbReference>
<feature type="compositionally biased region" description="Polar residues" evidence="1">
    <location>
        <begin position="620"/>
        <end position="630"/>
    </location>
</feature>
<dbReference type="GO" id="GO:0005509">
    <property type="term" value="F:calcium ion binding"/>
    <property type="evidence" value="ECO:0007669"/>
    <property type="project" value="InterPro"/>
</dbReference>
<evidence type="ECO:0000256" key="3">
    <source>
        <dbReference type="SAM" id="SignalP"/>
    </source>
</evidence>
<keyword evidence="5" id="KW-1185">Reference proteome</keyword>
<feature type="signal peptide" evidence="3">
    <location>
        <begin position="1"/>
        <end position="19"/>
    </location>
</feature>
<feature type="compositionally biased region" description="Basic and acidic residues" evidence="1">
    <location>
        <begin position="862"/>
        <end position="875"/>
    </location>
</feature>
<keyword evidence="3" id="KW-0732">Signal</keyword>
<protein>
    <submittedName>
        <fullName evidence="4">Polarity establishment/cellular polarization</fullName>
    </submittedName>
</protein>
<feature type="region of interest" description="Disordered" evidence="1">
    <location>
        <begin position="851"/>
        <end position="875"/>
    </location>
</feature>
<dbReference type="InterPro" id="IPR013783">
    <property type="entry name" value="Ig-like_fold"/>
</dbReference>
<accession>A0AAJ0CRZ3</accession>
<dbReference type="GO" id="GO:0016020">
    <property type="term" value="C:membrane"/>
    <property type="evidence" value="ECO:0007669"/>
    <property type="project" value="InterPro"/>
</dbReference>
<feature type="compositionally biased region" description="Basic and acidic residues" evidence="1">
    <location>
        <begin position="610"/>
        <end position="619"/>
    </location>
</feature>
<dbReference type="EMBL" id="JASWJB010000059">
    <property type="protein sequence ID" value="KAK2603696.1"/>
    <property type="molecule type" value="Genomic_DNA"/>
</dbReference>
<evidence type="ECO:0000256" key="2">
    <source>
        <dbReference type="SAM" id="Phobius"/>
    </source>
</evidence>
<keyword evidence="2" id="KW-0812">Transmembrane</keyword>
<proteinExistence type="predicted"/>
<dbReference type="Pfam" id="PF05345">
    <property type="entry name" value="He_PIG"/>
    <property type="match status" value="2"/>
</dbReference>
<keyword evidence="2" id="KW-1133">Transmembrane helix</keyword>
<dbReference type="InterPro" id="IPR015919">
    <property type="entry name" value="Cadherin-like_sf"/>
</dbReference>
<sequence length="887" mass="95477">MPSLLAVVALLPFAQLANCQPTISFPFNAQLPPAARIDRFFSYSFSPYTFQSDSAISYSLGQHPDWLSIDSGGRRLYGTPKDGDVSPGQVVGQTFDIVATDSKGSTSMTATVVISREPAPQVQIPLEKQIQNFGNFSAPSSILSYPSTNFKFSFDQGTFGKPGLNYYAVSGDSSPLPAWVKFDAPALTFTGRTPPIESLVQPPHTFDFSLVASDIVGFSASSLKFSIVVGSHKLTTDHPIVTLNASRGGEVNYNGLESGIKLDGKQIAAGDLKYTVKDMPSWLSFDDKTWKLQGTPKDGDHAANLTITFMDSFSDNLDVLVVVNVATGLFQSTFEDMKIRPGSDFDLDLAKYFKDPSDIAVKVSTSPNEDWLKVNDLKLSGQVPKTSKGSFKLYIDASSKSSDLQEKEAVNVAFLAPDGTTTTVTPVSSTTTTTATATKTDNVAPDDEQTQPGHLSTGEILLATIIPVIFVAILLMILVCYFRRRRTRNTYMGSRYRSKISNPVLSTLRVNGSDQSMREAASMGGAFVQTETIVYKPAKAALADDNSPMSTRRRSSETLGDLSNSASGMPHSMMVDAARTTTIRSVSNVPSEDGRQSWVTIDGGHGGMGRSDRSSRSHQSDVTYPDSTRQVFPGADYSSHRRDATLDISLPTLDELPSVQPNPPFAYNPHQSPLSYHSVGGLSAITSSSAALPHIDDDANYTTASMTKWNTGSTARDPSEPNWISLAESEAGESVSELRRPSPLALADSRPAGSSSGKSVATEASFGSSENWRVIGRQSPTKTERSYKDLVDEAPFHPSRPSTARNGAGQDLPGVASPELMPPPRWGETRSPLASERLGPSVSIISKMSGVSEGDAQMSGGRGHETDDDWIREHSGKMSDGSFKVFL</sequence>
<feature type="transmembrane region" description="Helical" evidence="2">
    <location>
        <begin position="460"/>
        <end position="482"/>
    </location>
</feature>
<feature type="chain" id="PRO_5042614383" evidence="3">
    <location>
        <begin position="20"/>
        <end position="887"/>
    </location>
</feature>
<reference evidence="4" key="1">
    <citation type="submission" date="2023-06" db="EMBL/GenBank/DDBJ databases">
        <title>Conoideocrella luteorostrata (Hypocreales: Clavicipitaceae), a potential biocontrol fungus for elongate hemlock scale in United States Christmas tree production areas.</title>
        <authorList>
            <person name="Barrett H."/>
            <person name="Lovett B."/>
            <person name="Macias A.M."/>
            <person name="Stajich J.E."/>
            <person name="Kasson M.T."/>
        </authorList>
    </citation>
    <scope>NUCLEOTIDE SEQUENCE</scope>
    <source>
        <strain evidence="4">ARSEF 14590</strain>
    </source>
</reference>
<gene>
    <name evidence="4" type="primary">AXL2_1</name>
    <name evidence="4" type="ORF">QQS21_004170</name>
</gene>
<dbReference type="Proteomes" id="UP001251528">
    <property type="component" value="Unassembled WGS sequence"/>
</dbReference>
<evidence type="ECO:0000256" key="1">
    <source>
        <dbReference type="SAM" id="MobiDB-lite"/>
    </source>
</evidence>